<accession>A0A7W6P6Y7</accession>
<dbReference type="Proteomes" id="UP000532273">
    <property type="component" value="Unassembled WGS sequence"/>
</dbReference>
<gene>
    <name evidence="1" type="ORF">GCM10007422_34280</name>
    <name evidence="2" type="ORF">GGQ60_003681</name>
</gene>
<evidence type="ECO:0000313" key="3">
    <source>
        <dbReference type="Proteomes" id="UP000532273"/>
    </source>
</evidence>
<reference evidence="1" key="4">
    <citation type="submission" date="2024-05" db="EMBL/GenBank/DDBJ databases">
        <authorList>
            <person name="Sun Q."/>
            <person name="Zhou Y."/>
        </authorList>
    </citation>
    <scope>NUCLEOTIDE SEQUENCE</scope>
    <source>
        <strain evidence="1">CGMCC 1.15287</strain>
    </source>
</reference>
<evidence type="ECO:0000313" key="2">
    <source>
        <dbReference type="EMBL" id="MBB4109672.1"/>
    </source>
</evidence>
<reference evidence="2 3" key="3">
    <citation type="submission" date="2020-08" db="EMBL/GenBank/DDBJ databases">
        <title>Genomic Encyclopedia of Type Strains, Phase IV (KMG-IV): sequencing the most valuable type-strain genomes for metagenomic binning, comparative biology and taxonomic classification.</title>
        <authorList>
            <person name="Goeker M."/>
        </authorList>
    </citation>
    <scope>NUCLEOTIDE SEQUENCE [LARGE SCALE GENOMIC DNA]</scope>
    <source>
        <strain evidence="2 3">DSM 100774</strain>
    </source>
</reference>
<dbReference type="RefSeq" id="WP_183766850.1">
    <property type="nucleotide sequence ID" value="NZ_BMHZ01000003.1"/>
</dbReference>
<protein>
    <submittedName>
        <fullName evidence="2">Uncharacterized protein</fullName>
    </submittedName>
</protein>
<reference evidence="4" key="2">
    <citation type="journal article" date="2019" name="Int. J. Syst. Evol. Microbiol.">
        <title>The Global Catalogue of Microorganisms (GCM) 10K type strain sequencing project: providing services to taxonomists for standard genome sequencing and annotation.</title>
        <authorList>
            <consortium name="The Broad Institute Genomics Platform"/>
            <consortium name="The Broad Institute Genome Sequencing Center for Infectious Disease"/>
            <person name="Wu L."/>
            <person name="Ma J."/>
        </authorList>
    </citation>
    <scope>NUCLEOTIDE SEQUENCE [LARGE SCALE GENOMIC DNA]</scope>
    <source>
        <strain evidence="4">CGMCC 1.15287</strain>
    </source>
</reference>
<comment type="caution">
    <text evidence="2">The sequence shown here is derived from an EMBL/GenBank/DDBJ whole genome shotgun (WGS) entry which is preliminary data.</text>
</comment>
<dbReference type="InterPro" id="IPR058238">
    <property type="entry name" value="Lant_leader_dom"/>
</dbReference>
<name>A0A7W6P6Y7_9SPHI</name>
<dbReference type="EMBL" id="JACIEF010000003">
    <property type="protein sequence ID" value="MBB4109672.1"/>
    <property type="molecule type" value="Genomic_DNA"/>
</dbReference>
<keyword evidence="4" id="KW-1185">Reference proteome</keyword>
<reference evidence="1" key="1">
    <citation type="journal article" date="2014" name="Int. J. Syst. Evol. Microbiol.">
        <title>Complete genome of a new Firmicutes species belonging to the dominant human colonic microbiota ('Ruminococcus bicirculans') reveals two chromosomes and a selective capacity to utilize plant glucans.</title>
        <authorList>
            <consortium name="NISC Comparative Sequencing Program"/>
            <person name="Wegmann U."/>
            <person name="Louis P."/>
            <person name="Goesmann A."/>
            <person name="Henrissat B."/>
            <person name="Duncan S.H."/>
            <person name="Flint H.J."/>
        </authorList>
    </citation>
    <scope>NUCLEOTIDE SEQUENCE</scope>
    <source>
        <strain evidence="1">CGMCC 1.15287</strain>
    </source>
</reference>
<dbReference type="NCBIfam" id="NF038153">
    <property type="entry name" value="lant_leader_L1a"/>
    <property type="match status" value="1"/>
</dbReference>
<sequence length="56" mass="6263">MKKVKLSNKAQLEKQIIAELTENQLKDIQERNATGFSFWADSCKGPIKGELNAPSD</sequence>
<evidence type="ECO:0000313" key="4">
    <source>
        <dbReference type="Proteomes" id="UP000642938"/>
    </source>
</evidence>
<proteinExistence type="predicted"/>
<dbReference type="Proteomes" id="UP000642938">
    <property type="component" value="Unassembled WGS sequence"/>
</dbReference>
<dbReference type="EMBL" id="BMHZ01000003">
    <property type="protein sequence ID" value="GGH13567.1"/>
    <property type="molecule type" value="Genomic_DNA"/>
</dbReference>
<evidence type="ECO:0000313" key="1">
    <source>
        <dbReference type="EMBL" id="GGH13567.1"/>
    </source>
</evidence>
<organism evidence="2 3">
    <name type="scientific">Pedobacter zeae</name>
    <dbReference type="NCBI Taxonomy" id="1737356"/>
    <lineage>
        <taxon>Bacteria</taxon>
        <taxon>Pseudomonadati</taxon>
        <taxon>Bacteroidota</taxon>
        <taxon>Sphingobacteriia</taxon>
        <taxon>Sphingobacteriales</taxon>
        <taxon>Sphingobacteriaceae</taxon>
        <taxon>Pedobacter</taxon>
    </lineage>
</organism>
<dbReference type="AlphaFoldDB" id="A0A7W6P6Y7"/>